<feature type="compositionally biased region" description="Basic residues" evidence="2">
    <location>
        <begin position="230"/>
        <end position="241"/>
    </location>
</feature>
<dbReference type="GO" id="GO:0004190">
    <property type="term" value="F:aspartic-type endopeptidase activity"/>
    <property type="evidence" value="ECO:0007669"/>
    <property type="project" value="UniProtKB-KW"/>
</dbReference>
<gene>
    <name evidence="4" type="ORF">PYCCODRAFT_1331315</name>
</gene>
<dbReference type="Pfam" id="PF13352">
    <property type="entry name" value="DUF4100"/>
    <property type="match status" value="1"/>
</dbReference>
<proteinExistence type="predicted"/>
<sequence length="779" mass="86693">MPDPKDRKAPKFKGKDVQEFLLSLEHLARACGIEHSKIPRYVLRYCSHNVRDVLAQEEVLTGSDWLAVKTRLIYIYGSQTRSYKASVKKLRKFAKKQEKKSMVHSRKSLDDYRNEFVKRLGSLVAQNQIAENDVRLLFFRGLPDKVRSDIKSALRETLKLSGRVMSQREPPTIEETLRAARDYYSGDDINRGDDDDDTTDSDTSGSETDSSSGLSDTDSSSDDDLSEGRKGKKKQKKKKKVAKIDGISKRLDKVDDLLNRIITQDRTAAIPMAIQPTPMLPQPSVQPQYSAMAGASSSGPDRRRCFVCGKMEGVNLDHGIGVRNCPETEALIREKILMFSPTEGRLVRCDGLQLPRMQTLPIGLAAYLRNEQQQRGGWPTTPRDPPPHTTSATCMSLGLFYDNRPVVQYDKLTTHSVSDAHKFSFPAVTRSKGKQTLGKATIEEVLDEPVTTVPTPMQQALQNPPKITITPPTPHISNTEEGWRKAQKERQRTRVEEVEDEETQGQTPSPRLKTGVKSTHIRFTSDLQDSVSMDALQDHLLDTKVTLTLREVLAMSPQLQKRLQNLVRTRREFDGKARVGESSYPSSLADCTAILPTDAPGAASVTFSPSEDLEELVIRYADAVVLGSSRLYAMASGLVDVVFGDQRATFLVDSGSELNLVSATLWEKTRLVIDKDGARWSLKGLGGEDVPLVGCCREAPLQLGGRNFDHHFFVSRSEKAHYDGILGQPWLEWYSANIQYSRGGPVTLQAYPTGDKNGAYASVKICAAENPRNSARLVL</sequence>
<organism evidence="4 5">
    <name type="scientific">Trametes coccinea (strain BRFM310)</name>
    <name type="common">Pycnoporus coccineus</name>
    <dbReference type="NCBI Taxonomy" id="1353009"/>
    <lineage>
        <taxon>Eukaryota</taxon>
        <taxon>Fungi</taxon>
        <taxon>Dikarya</taxon>
        <taxon>Basidiomycota</taxon>
        <taxon>Agaricomycotina</taxon>
        <taxon>Agaricomycetes</taxon>
        <taxon>Polyporales</taxon>
        <taxon>Polyporaceae</taxon>
        <taxon>Trametes</taxon>
    </lineage>
</organism>
<dbReference type="STRING" id="1353009.A0A1Y2I7Z5"/>
<dbReference type="GO" id="GO:0006508">
    <property type="term" value="P:proteolysis"/>
    <property type="evidence" value="ECO:0007669"/>
    <property type="project" value="InterPro"/>
</dbReference>
<feature type="domain" description="DUF4100" evidence="3">
    <location>
        <begin position="344"/>
        <end position="576"/>
    </location>
</feature>
<dbReference type="CDD" id="cd00303">
    <property type="entry name" value="retropepsin_like"/>
    <property type="match status" value="1"/>
</dbReference>
<feature type="compositionally biased region" description="Basic and acidic residues" evidence="2">
    <location>
        <begin position="481"/>
        <end position="496"/>
    </location>
</feature>
<keyword evidence="1" id="KW-0645">Protease</keyword>
<feature type="region of interest" description="Disordered" evidence="2">
    <location>
        <begin position="456"/>
        <end position="517"/>
    </location>
</feature>
<name>A0A1Y2I7Z5_TRAC3</name>
<keyword evidence="5" id="KW-1185">Reference proteome</keyword>
<accession>A0A1Y2I7Z5</accession>
<dbReference type="EMBL" id="KZ084180">
    <property type="protein sequence ID" value="OSC96480.1"/>
    <property type="molecule type" value="Genomic_DNA"/>
</dbReference>
<keyword evidence="1" id="KW-0064">Aspartyl protease</keyword>
<evidence type="ECO:0000256" key="1">
    <source>
        <dbReference type="ARBA" id="ARBA00022750"/>
    </source>
</evidence>
<evidence type="ECO:0000313" key="4">
    <source>
        <dbReference type="EMBL" id="OSC96480.1"/>
    </source>
</evidence>
<dbReference type="PROSITE" id="PS00141">
    <property type="entry name" value="ASP_PROTEASE"/>
    <property type="match status" value="1"/>
</dbReference>
<evidence type="ECO:0000256" key="2">
    <source>
        <dbReference type="SAM" id="MobiDB-lite"/>
    </source>
</evidence>
<keyword evidence="1" id="KW-0378">Hydrolase</keyword>
<evidence type="ECO:0000313" key="5">
    <source>
        <dbReference type="Proteomes" id="UP000193067"/>
    </source>
</evidence>
<dbReference type="AlphaFoldDB" id="A0A1Y2I7Z5"/>
<dbReference type="SUPFAM" id="SSF50630">
    <property type="entry name" value="Acid proteases"/>
    <property type="match status" value="1"/>
</dbReference>
<reference evidence="4 5" key="1">
    <citation type="journal article" date="2015" name="Biotechnol. Biofuels">
        <title>Enhanced degradation of softwood versus hardwood by the white-rot fungus Pycnoporus coccineus.</title>
        <authorList>
            <person name="Couturier M."/>
            <person name="Navarro D."/>
            <person name="Chevret D."/>
            <person name="Henrissat B."/>
            <person name="Piumi F."/>
            <person name="Ruiz-Duenas F.J."/>
            <person name="Martinez A.T."/>
            <person name="Grigoriev I.V."/>
            <person name="Riley R."/>
            <person name="Lipzen A."/>
            <person name="Berrin J.G."/>
            <person name="Master E.R."/>
            <person name="Rosso M.N."/>
        </authorList>
    </citation>
    <scope>NUCLEOTIDE SEQUENCE [LARGE SCALE GENOMIC DNA]</scope>
    <source>
        <strain evidence="4 5">BRFM310</strain>
    </source>
</reference>
<dbReference type="Pfam" id="PF13650">
    <property type="entry name" value="Asp_protease_2"/>
    <property type="match status" value="1"/>
</dbReference>
<dbReference type="OrthoDB" id="2758461at2759"/>
<evidence type="ECO:0000259" key="3">
    <source>
        <dbReference type="Pfam" id="PF13352"/>
    </source>
</evidence>
<dbReference type="InterPro" id="IPR021109">
    <property type="entry name" value="Peptidase_aspartic_dom_sf"/>
</dbReference>
<dbReference type="InterPro" id="IPR001969">
    <property type="entry name" value="Aspartic_peptidase_AS"/>
</dbReference>
<dbReference type="Gene3D" id="2.40.70.10">
    <property type="entry name" value="Acid Proteases"/>
    <property type="match status" value="1"/>
</dbReference>
<feature type="non-terminal residue" evidence="4">
    <location>
        <position position="779"/>
    </location>
</feature>
<dbReference type="InterPro" id="IPR025165">
    <property type="entry name" value="DUF4100"/>
</dbReference>
<dbReference type="Proteomes" id="UP000193067">
    <property type="component" value="Unassembled WGS sequence"/>
</dbReference>
<protein>
    <recommendedName>
        <fullName evidence="3">DUF4100 domain-containing protein</fullName>
    </recommendedName>
</protein>
<feature type="compositionally biased region" description="Low complexity" evidence="2">
    <location>
        <begin position="201"/>
        <end position="218"/>
    </location>
</feature>
<feature type="region of interest" description="Disordered" evidence="2">
    <location>
        <begin position="183"/>
        <end position="242"/>
    </location>
</feature>